<dbReference type="InterPro" id="IPR036916">
    <property type="entry name" value="Sda_sf"/>
</dbReference>
<reference evidence="1 2" key="2">
    <citation type="submission" date="2020-04" db="EMBL/GenBank/DDBJ databases">
        <authorList>
            <person name="Fomenkov A."/>
            <person name="Anton B.P."/>
            <person name="Roberts R.J."/>
        </authorList>
    </citation>
    <scope>NUCLEOTIDE SEQUENCE [LARGE SCALE GENOMIC DNA]</scope>
    <source>
        <strain evidence="1 2">S2</strain>
    </source>
</reference>
<proteinExistence type="predicted"/>
<sequence>MKKLSIAQLLETLNKAIELNLQQDFIDLIVYELDRKQFKINIKS</sequence>
<name>A0A6H1P1R6_PRIMG</name>
<dbReference type="Pfam" id="PF08970">
    <property type="entry name" value="Sda"/>
    <property type="match status" value="1"/>
</dbReference>
<dbReference type="SUPFAM" id="SSF100985">
    <property type="entry name" value="Sporulation inhibitor Sda"/>
    <property type="match status" value="1"/>
</dbReference>
<dbReference type="AlphaFoldDB" id="A0A6H1P1R6"/>
<organism evidence="1 2">
    <name type="scientific">Priestia megaterium</name>
    <name type="common">Bacillus megaterium</name>
    <dbReference type="NCBI Taxonomy" id="1404"/>
    <lineage>
        <taxon>Bacteria</taxon>
        <taxon>Bacillati</taxon>
        <taxon>Bacillota</taxon>
        <taxon>Bacilli</taxon>
        <taxon>Bacillales</taxon>
        <taxon>Bacillaceae</taxon>
        <taxon>Priestia</taxon>
    </lineage>
</organism>
<protein>
    <submittedName>
        <fullName evidence="1">Sporulation histidine kinase inhibitor Sda</fullName>
    </submittedName>
</protein>
<evidence type="ECO:0000313" key="2">
    <source>
        <dbReference type="Proteomes" id="UP000501868"/>
    </source>
</evidence>
<reference evidence="1 2" key="1">
    <citation type="submission" date="2020-04" db="EMBL/GenBank/DDBJ databases">
        <title>Genome-Wide Identification of 5-Methylcytosine Sites in Bacterial Genomes By High-Throughput Sequencing of MspJI Restriction Fragments.</title>
        <authorList>
            <person name="Wu V."/>
        </authorList>
    </citation>
    <scope>NUCLEOTIDE SEQUENCE [LARGE SCALE GENOMIC DNA]</scope>
    <source>
        <strain evidence="1 2">S2</strain>
    </source>
</reference>
<evidence type="ECO:0000313" key="1">
    <source>
        <dbReference type="EMBL" id="QIZ07530.1"/>
    </source>
</evidence>
<dbReference type="InterPro" id="IPR015064">
    <property type="entry name" value="Sda"/>
</dbReference>
<dbReference type="EMBL" id="CP051128">
    <property type="protein sequence ID" value="QIZ07530.1"/>
    <property type="molecule type" value="Genomic_DNA"/>
</dbReference>
<gene>
    <name evidence="1" type="ORF">HFZ78_12980</name>
</gene>
<dbReference type="Proteomes" id="UP000501868">
    <property type="component" value="Chromosome"/>
</dbReference>
<dbReference type="Gene3D" id="1.10.287.1100">
    <property type="entry name" value="Sporulation inhibitor A"/>
    <property type="match status" value="1"/>
</dbReference>
<accession>A0A6H1P1R6</accession>